<dbReference type="Proteomes" id="UP000255316">
    <property type="component" value="Unassembled WGS sequence"/>
</dbReference>
<dbReference type="EMBL" id="UGNX01000001">
    <property type="protein sequence ID" value="STX33523.1"/>
    <property type="molecule type" value="Genomic_DNA"/>
</dbReference>
<gene>
    <name evidence="1" type="ORF">Lcin_0951</name>
    <name evidence="2" type="ORF">NCTC12438_00094</name>
</gene>
<evidence type="ECO:0000313" key="2">
    <source>
        <dbReference type="EMBL" id="STX33523.1"/>
    </source>
</evidence>
<accession>A0A378IER2</accession>
<keyword evidence="3" id="KW-1185">Reference proteome</keyword>
<evidence type="ECO:0000313" key="1">
    <source>
        <dbReference type="EMBL" id="KTC92172.1"/>
    </source>
</evidence>
<proteinExistence type="predicted"/>
<organism evidence="2 4">
    <name type="scientific">Legionella cincinnatiensis</name>
    <dbReference type="NCBI Taxonomy" id="28085"/>
    <lineage>
        <taxon>Bacteria</taxon>
        <taxon>Pseudomonadati</taxon>
        <taxon>Pseudomonadota</taxon>
        <taxon>Gammaproteobacteria</taxon>
        <taxon>Legionellales</taxon>
        <taxon>Legionellaceae</taxon>
        <taxon>Legionella</taxon>
    </lineage>
</organism>
<evidence type="ECO:0000313" key="3">
    <source>
        <dbReference type="Proteomes" id="UP000054854"/>
    </source>
</evidence>
<protein>
    <submittedName>
        <fullName evidence="2">Uncharacterized protein</fullName>
    </submittedName>
</protein>
<name>A0A378IER2_9GAMM</name>
<evidence type="ECO:0000313" key="4">
    <source>
        <dbReference type="Proteomes" id="UP000255316"/>
    </source>
</evidence>
<dbReference type="EMBL" id="LNXX01000007">
    <property type="protein sequence ID" value="KTC92172.1"/>
    <property type="molecule type" value="Genomic_DNA"/>
</dbReference>
<dbReference type="Proteomes" id="UP000054854">
    <property type="component" value="Unassembled WGS sequence"/>
</dbReference>
<reference evidence="2 4" key="2">
    <citation type="submission" date="2018-06" db="EMBL/GenBank/DDBJ databases">
        <authorList>
            <consortium name="Pathogen Informatics"/>
            <person name="Doyle S."/>
        </authorList>
    </citation>
    <scope>NUCLEOTIDE SEQUENCE [LARGE SCALE GENOMIC DNA]</scope>
    <source>
        <strain evidence="2 4">NCTC12438</strain>
    </source>
</reference>
<sequence>MLRRIISRPLTKFSVFTPRTIGRTMTTSLYDTLFGNKAQIFWKETEHKSYKYKATVHNEEITMKMNPEFPEVPLYTIRQKEGKIIGSVDAWPDNWIEHTSTPKL</sequence>
<reference evidence="1 3" key="1">
    <citation type="submission" date="2015-11" db="EMBL/GenBank/DDBJ databases">
        <title>Genomic analysis of 38 Legionella species identifies large and diverse effector repertoires.</title>
        <authorList>
            <person name="Burstein D."/>
            <person name="Amaro F."/>
            <person name="Zusman T."/>
            <person name="Lifshitz Z."/>
            <person name="Cohen O."/>
            <person name="Gilbert J.A."/>
            <person name="Pupko T."/>
            <person name="Shuman H.A."/>
            <person name="Segal G."/>
        </authorList>
    </citation>
    <scope>NUCLEOTIDE SEQUENCE [LARGE SCALE GENOMIC DNA]</scope>
    <source>
        <strain evidence="1 3">CDC#72-OH-14</strain>
    </source>
</reference>
<dbReference type="AlphaFoldDB" id="A0A378IER2"/>